<organism evidence="2">
    <name type="scientific">Triticum urartu</name>
    <name type="common">Red wild einkorn</name>
    <name type="synonym">Crithodium urartu</name>
    <dbReference type="NCBI Taxonomy" id="4572"/>
    <lineage>
        <taxon>Eukaryota</taxon>
        <taxon>Viridiplantae</taxon>
        <taxon>Streptophyta</taxon>
        <taxon>Embryophyta</taxon>
        <taxon>Tracheophyta</taxon>
        <taxon>Spermatophyta</taxon>
        <taxon>Magnoliopsida</taxon>
        <taxon>Liliopsida</taxon>
        <taxon>Poales</taxon>
        <taxon>Poaceae</taxon>
        <taxon>BOP clade</taxon>
        <taxon>Pooideae</taxon>
        <taxon>Triticodae</taxon>
        <taxon>Triticeae</taxon>
        <taxon>Triticinae</taxon>
        <taxon>Triticum</taxon>
    </lineage>
</organism>
<dbReference type="InterPro" id="IPR001611">
    <property type="entry name" value="Leu-rich_rpt"/>
</dbReference>
<reference evidence="2" key="1">
    <citation type="journal article" date="2013" name="Nature">
        <title>Draft genome of the wheat A-genome progenitor Triticum urartu.</title>
        <authorList>
            <person name="Ling H.Q."/>
            <person name="Zhao S."/>
            <person name="Liu D."/>
            <person name="Wang J."/>
            <person name="Sun H."/>
            <person name="Zhang C."/>
            <person name="Fan H."/>
            <person name="Li D."/>
            <person name="Dong L."/>
            <person name="Tao Y."/>
            <person name="Gao C."/>
            <person name="Wu H."/>
            <person name="Li Y."/>
            <person name="Cui Y."/>
            <person name="Guo X."/>
            <person name="Zheng S."/>
            <person name="Wang B."/>
            <person name="Yu K."/>
            <person name="Liang Q."/>
            <person name="Yang W."/>
            <person name="Lou X."/>
            <person name="Chen J."/>
            <person name="Feng M."/>
            <person name="Jian J."/>
            <person name="Zhang X."/>
            <person name="Luo G."/>
            <person name="Jiang Y."/>
            <person name="Liu J."/>
            <person name="Wang Z."/>
            <person name="Sha Y."/>
            <person name="Zhang B."/>
            <person name="Wu H."/>
            <person name="Tang D."/>
            <person name="Shen Q."/>
            <person name="Xue P."/>
            <person name="Zou S."/>
            <person name="Wang X."/>
            <person name="Liu X."/>
            <person name="Wang F."/>
            <person name="Yang Y."/>
            <person name="An X."/>
            <person name="Dong Z."/>
            <person name="Zhang K."/>
            <person name="Zhang X."/>
            <person name="Luo M.C."/>
            <person name="Dvorak J."/>
            <person name="Tong Y."/>
            <person name="Wang J."/>
            <person name="Yang H."/>
            <person name="Li Z."/>
            <person name="Wang D."/>
            <person name="Zhang A."/>
            <person name="Wang J."/>
        </authorList>
    </citation>
    <scope>NUCLEOTIDE SEQUENCE</scope>
</reference>
<dbReference type="InterPro" id="IPR050905">
    <property type="entry name" value="Plant_NBS-LRR"/>
</dbReference>
<dbReference type="SUPFAM" id="SSF52047">
    <property type="entry name" value="RNI-like"/>
    <property type="match status" value="1"/>
</dbReference>
<accession>M7ZR13</accession>
<protein>
    <submittedName>
        <fullName evidence="2">Putative WRKY transcription factor 16</fullName>
    </submittedName>
</protein>
<dbReference type="PANTHER" id="PTHR33463">
    <property type="entry name" value="NB-ARC DOMAIN-CONTAINING PROTEIN-RELATED"/>
    <property type="match status" value="1"/>
</dbReference>
<dbReference type="PANTHER" id="PTHR33463:SF70">
    <property type="entry name" value="SWIM-TYPE DOMAIN-CONTAINING PROTEIN"/>
    <property type="match status" value="1"/>
</dbReference>
<dbReference type="Pfam" id="PF23247">
    <property type="entry name" value="LRR_RPS2"/>
    <property type="match status" value="1"/>
</dbReference>
<sequence length="1027" mass="116036">MAGASLCRYWYLGSNIEGYMNGTSKKFRERAINKKVLGKAAPLISGWSKVPHANGSVPRVTSSRVVLHSVLFTNYSHKIAGTEGNLWEKPLKNRALSRDVKDFDDVVKQLIDLLRGSDGTVEGQTKAFALRRCVFEDLGLTAVLTSIAKVLKSEVCDDSETRKHFTRIVHADCSSWKNRRTLQRVIVEELNLHHVMHIIDKQDEEDDFKGVDSSSREEIASIKSMINECLRNERFLIIFNYGGVEDIDLVQFGIPLFGKGKLLWTNGKRFEAIESDKVKLMPTCVNIYISIDDTEDINENQKTMIHRVLHEDAVGVIGDIGMDGINPEIVLDCFLYTLFLTAQIPENSTDVDYGWATHACNYWICDGILGEENSWEIGNALYGLIPRLANSTDHDAMLVKSFYLGERKKSYKGWHSVTSSKLRAKDISNVPGSASSYFLTCQGDGPVHIIESMANLRELNTKGISWKTMSHSWKKLQKLHKLRVTRSSDVVTVDSCSFVDMMNLELLDLSGNTHMESLPTLSSAKTLKMLSLDGCSNLEHVALAMEAAPPLLESFSFDAYCPAENWAHPVHLPQEDMRLKAHIAPIKTAKVTKISLHGCGRLQNIFLRGLPNLEELDLSGTAIKSLDLHFTIIDFPKLKKLFLLGCEHLRCLRWKWCQRLEVLHVDTHGEKRSMICCEGQRSFGFQACIAFSDGRFIWSALDGIYTRLGGHFKFYLLISCTSHSQANITRSIQGIGSSQEDNLVATRSLLPYDDIPLAEDVTCLSLVWYCRQVQTFDLHIEIGEGSYNLGSMEGSENFRAFALHVQSLHVHDNSSITAFPGVHWSRLEWCHVERCPRLHSLFSSRGGYGMKTFSASNLLVAYCIWPSATYHQQLQHIYLYNCPRLVFAFPICCTLPSLETLQIAYCSNLWHVFPTDHEFPEDEEITSGVTFNNLKYIKLHHLHKLEQICEARLTAPALQTVGIRDCWGLRRLPAVAREGSKPVVDCEKDLWDSLEWDGLDAGHDPSLFETHHSAYYKKTLPRGSYLR</sequence>
<dbReference type="Gene3D" id="3.80.10.10">
    <property type="entry name" value="Ribonuclease Inhibitor"/>
    <property type="match status" value="3"/>
</dbReference>
<dbReference type="AlphaFoldDB" id="M7ZR13"/>
<dbReference type="EMBL" id="KD087297">
    <property type="protein sequence ID" value="EMS62036.1"/>
    <property type="molecule type" value="Genomic_DNA"/>
</dbReference>
<proteinExistence type="predicted"/>
<dbReference type="SUPFAM" id="SSF52058">
    <property type="entry name" value="L domain-like"/>
    <property type="match status" value="1"/>
</dbReference>
<dbReference type="PROSITE" id="PS51450">
    <property type="entry name" value="LRR"/>
    <property type="match status" value="1"/>
</dbReference>
<feature type="domain" description="Disease resistance protein At4g27190-like leucine-rich repeats" evidence="1">
    <location>
        <begin position="870"/>
        <end position="972"/>
    </location>
</feature>
<dbReference type="eggNOG" id="ENOG502SYYC">
    <property type="taxonomic scope" value="Eukaryota"/>
</dbReference>
<gene>
    <name evidence="2" type="ORF">TRIUR3_20574</name>
</gene>
<name>M7ZR13_TRIUA</name>
<dbReference type="STRING" id="4572.M7ZR13"/>
<evidence type="ECO:0000313" key="2">
    <source>
        <dbReference type="EMBL" id="EMS62036.1"/>
    </source>
</evidence>
<evidence type="ECO:0000259" key="1">
    <source>
        <dbReference type="Pfam" id="PF23247"/>
    </source>
</evidence>
<dbReference type="InterPro" id="IPR032675">
    <property type="entry name" value="LRR_dom_sf"/>
</dbReference>
<dbReference type="InterPro" id="IPR057135">
    <property type="entry name" value="At4g27190-like_LRR"/>
</dbReference>